<dbReference type="Proteomes" id="UP000092445">
    <property type="component" value="Unassembled WGS sequence"/>
</dbReference>
<dbReference type="VEuPathDB" id="VectorBase:GPAI006475"/>
<name>A0A1A9Z7V8_GLOPL</name>
<sequence length="133" mass="15318">MLKFIRGKGQQPTAERQRLQKELFAYRKINKTDVHSVRPQTPVFSNDSIHSPFILLNKPDNNYTVIQALLIKILNMQMSLMLQLCGAVLLTNIVVKNYYLWLVNGFVDGILFVDDYDDDNDYHAEEDNATLVA</sequence>
<accession>A0A1A9Z7V8</accession>
<evidence type="ECO:0000313" key="3">
    <source>
        <dbReference type="Proteomes" id="UP000092445"/>
    </source>
</evidence>
<feature type="transmembrane region" description="Helical" evidence="1">
    <location>
        <begin position="80"/>
        <end position="101"/>
    </location>
</feature>
<evidence type="ECO:0000313" key="2">
    <source>
        <dbReference type="EnsemblMetazoa" id="GPAI006475-PA"/>
    </source>
</evidence>
<keyword evidence="1" id="KW-1133">Transmembrane helix</keyword>
<dbReference type="EnsemblMetazoa" id="GPAI006475-RA">
    <property type="protein sequence ID" value="GPAI006475-PA"/>
    <property type="gene ID" value="GPAI006475"/>
</dbReference>
<reference evidence="2" key="2">
    <citation type="submission" date="2020-05" db="UniProtKB">
        <authorList>
            <consortium name="EnsemblMetazoa"/>
        </authorList>
    </citation>
    <scope>IDENTIFICATION</scope>
    <source>
        <strain evidence="2">IAEA</strain>
    </source>
</reference>
<proteinExistence type="predicted"/>
<evidence type="ECO:0000256" key="1">
    <source>
        <dbReference type="SAM" id="Phobius"/>
    </source>
</evidence>
<dbReference type="AlphaFoldDB" id="A0A1A9Z7V8"/>
<keyword evidence="3" id="KW-1185">Reference proteome</keyword>
<protein>
    <submittedName>
        <fullName evidence="2">Uncharacterized protein</fullName>
    </submittedName>
</protein>
<keyword evidence="1" id="KW-0812">Transmembrane</keyword>
<keyword evidence="1" id="KW-0472">Membrane</keyword>
<dbReference type="STRING" id="7398.A0A1A9Z7V8"/>
<reference evidence="3" key="1">
    <citation type="submission" date="2014-03" db="EMBL/GenBank/DDBJ databases">
        <authorList>
            <person name="Aksoy S."/>
            <person name="Warren W."/>
            <person name="Wilson R.K."/>
        </authorList>
    </citation>
    <scope>NUCLEOTIDE SEQUENCE [LARGE SCALE GENOMIC DNA]</scope>
    <source>
        <strain evidence="3">IAEA</strain>
    </source>
</reference>
<organism evidence="2 3">
    <name type="scientific">Glossina pallidipes</name>
    <name type="common">Tsetse fly</name>
    <dbReference type="NCBI Taxonomy" id="7398"/>
    <lineage>
        <taxon>Eukaryota</taxon>
        <taxon>Metazoa</taxon>
        <taxon>Ecdysozoa</taxon>
        <taxon>Arthropoda</taxon>
        <taxon>Hexapoda</taxon>
        <taxon>Insecta</taxon>
        <taxon>Pterygota</taxon>
        <taxon>Neoptera</taxon>
        <taxon>Endopterygota</taxon>
        <taxon>Diptera</taxon>
        <taxon>Brachycera</taxon>
        <taxon>Muscomorpha</taxon>
        <taxon>Hippoboscoidea</taxon>
        <taxon>Glossinidae</taxon>
        <taxon>Glossina</taxon>
    </lineage>
</organism>